<keyword evidence="3 8" id="KW-0812">Transmembrane</keyword>
<keyword evidence="8" id="KW-0813">Transport</keyword>
<dbReference type="AlphaFoldDB" id="A0A161LNC8"/>
<accession>A0A161LNC8</accession>
<keyword evidence="7 8" id="KW-0472">Membrane</keyword>
<feature type="transmembrane region" description="Helical" evidence="8">
    <location>
        <begin position="490"/>
        <end position="513"/>
    </location>
</feature>
<keyword evidence="10" id="KW-1185">Reference proteome</keyword>
<comment type="function">
    <text evidence="8">Involved in peptidoglycan biosynthesis. Transports lipid-linked peptidoglycan precursors from the inner to the outer leaflet of the cytoplasmic membrane.</text>
</comment>
<feature type="transmembrane region" description="Helical" evidence="8">
    <location>
        <begin position="196"/>
        <end position="221"/>
    </location>
</feature>
<evidence type="ECO:0000313" key="10">
    <source>
        <dbReference type="Proteomes" id="UP000077701"/>
    </source>
</evidence>
<evidence type="ECO:0000256" key="1">
    <source>
        <dbReference type="ARBA" id="ARBA00004651"/>
    </source>
</evidence>
<dbReference type="Proteomes" id="UP000077701">
    <property type="component" value="Unassembled WGS sequence"/>
</dbReference>
<feature type="transmembrane region" description="Helical" evidence="8">
    <location>
        <begin position="324"/>
        <end position="351"/>
    </location>
</feature>
<dbReference type="PANTHER" id="PTHR47019">
    <property type="entry name" value="LIPID II FLIPPASE MURJ"/>
    <property type="match status" value="1"/>
</dbReference>
<feature type="transmembrane region" description="Helical" evidence="8">
    <location>
        <begin position="363"/>
        <end position="385"/>
    </location>
</feature>
<dbReference type="GO" id="GO:0034204">
    <property type="term" value="P:lipid translocation"/>
    <property type="evidence" value="ECO:0007669"/>
    <property type="project" value="TreeGrafter"/>
</dbReference>
<evidence type="ECO:0000256" key="7">
    <source>
        <dbReference type="ARBA" id="ARBA00023136"/>
    </source>
</evidence>
<dbReference type="GO" id="GO:0009252">
    <property type="term" value="P:peptidoglycan biosynthetic process"/>
    <property type="evidence" value="ECO:0007669"/>
    <property type="project" value="UniProtKB-UniRule"/>
</dbReference>
<dbReference type="Pfam" id="PF03023">
    <property type="entry name" value="MurJ"/>
    <property type="match status" value="1"/>
</dbReference>
<name>A0A161LNC8_9ACTN</name>
<dbReference type="RefSeq" id="WP_068900307.1">
    <property type="nucleotide sequence ID" value="NZ_BDCX01000012.1"/>
</dbReference>
<feature type="transmembrane region" description="Helical" evidence="8">
    <location>
        <begin position="133"/>
        <end position="152"/>
    </location>
</feature>
<keyword evidence="6 8" id="KW-1133">Transmembrane helix</keyword>
<dbReference type="GO" id="GO:0005886">
    <property type="term" value="C:plasma membrane"/>
    <property type="evidence" value="ECO:0007669"/>
    <property type="project" value="UniProtKB-SubCell"/>
</dbReference>
<keyword evidence="2 8" id="KW-1003">Cell membrane</keyword>
<sequence>MSRVLRASAIMAAGTMVSRVTGFVKAAVLVAALGSAHMGDAYTVANAIPFILFDFLIGGILSSVVVPSIVRRQKSDPDGGRSYEQRLLTIGTVALILLTAAAVLLAGPLIGLYTDDGWSDRQTEVAVMLARYVLPQIAFVGVGALAGAILNTRDRFAAPMWAPVLNNVVMIGVLVLYLVTAGRSGADVEAVSEADLALLGLGTTAGIVAQCLVLMVSLHRAGFRFRPRFGLRGAGLGEMGRTAGWGIVYVLITQVGFWVTTMIASGAGGEAEGAGNTAYAQAFQLFQLPYGIIAVSVITAMLPRMSRSAAEGDLGTVRDEFASGVRLVAVLLVPAGLLLMVLGPAVTVLIYSWGNNTLDNAVYIGNVLQVFGLALVPFSLFQLLLRVFYAFGDTRTPVFIGAGNTAVSIGLSLLSAAVLPPRYVVMGLACALTAAYATGTVVAWMLASRRTRGLNGRVVASGLSRMYTAALPGTLAALGVLWLTRELAGLTPLSAAVMLAVGGGAGLALYLVVAHRMRIPEVSSIVGMVTGRGRR</sequence>
<dbReference type="GO" id="GO:0008360">
    <property type="term" value="P:regulation of cell shape"/>
    <property type="evidence" value="ECO:0007669"/>
    <property type="project" value="UniProtKB-KW"/>
</dbReference>
<feature type="transmembrane region" description="Helical" evidence="8">
    <location>
        <begin position="87"/>
        <end position="113"/>
    </location>
</feature>
<feature type="transmembrane region" description="Helical" evidence="8">
    <location>
        <begin position="42"/>
        <end position="66"/>
    </location>
</feature>
<feature type="transmembrane region" description="Helical" evidence="8">
    <location>
        <begin position="284"/>
        <end position="303"/>
    </location>
</feature>
<evidence type="ECO:0000256" key="2">
    <source>
        <dbReference type="ARBA" id="ARBA00022475"/>
    </source>
</evidence>
<dbReference type="HAMAP" id="MF_02078">
    <property type="entry name" value="MurJ_MviN"/>
    <property type="match status" value="1"/>
</dbReference>
<keyword evidence="8" id="KW-0961">Cell wall biogenesis/degradation</keyword>
<dbReference type="GO" id="GO:0015648">
    <property type="term" value="F:lipid-linked peptidoglycan transporter activity"/>
    <property type="evidence" value="ECO:0007669"/>
    <property type="project" value="UniProtKB-UniRule"/>
</dbReference>
<comment type="subcellular location">
    <subcellularLocation>
        <location evidence="1 8">Cell membrane</location>
        <topology evidence="1 8">Multi-pass membrane protein</topology>
    </subcellularLocation>
</comment>
<comment type="pathway">
    <text evidence="8">Cell wall biogenesis; peptidoglycan biosynthesis.</text>
</comment>
<evidence type="ECO:0000313" key="9">
    <source>
        <dbReference type="EMBL" id="GAT69145.1"/>
    </source>
</evidence>
<feature type="transmembrane region" description="Helical" evidence="8">
    <location>
        <begin position="423"/>
        <end position="446"/>
    </location>
</feature>
<proteinExistence type="inferred from homology"/>
<evidence type="ECO:0000256" key="8">
    <source>
        <dbReference type="HAMAP-Rule" id="MF_02078"/>
    </source>
</evidence>
<keyword evidence="5 8" id="KW-0573">Peptidoglycan synthesis</keyword>
<comment type="caution">
    <text evidence="9">The sequence shown here is derived from an EMBL/GenBank/DDBJ whole genome shotgun (WGS) entry which is preliminary data.</text>
</comment>
<dbReference type="UniPathway" id="UPA00219"/>
<dbReference type="EMBL" id="BDCX01000012">
    <property type="protein sequence ID" value="GAT69145.1"/>
    <property type="molecule type" value="Genomic_DNA"/>
</dbReference>
<feature type="transmembrane region" description="Helical" evidence="8">
    <location>
        <begin position="242"/>
        <end position="264"/>
    </location>
</feature>
<protein>
    <recommendedName>
        <fullName evidence="8">Probable lipid II flippase MurJ</fullName>
    </recommendedName>
</protein>
<comment type="similarity">
    <text evidence="8">Belongs to the MurJ/MviN family.</text>
</comment>
<evidence type="ECO:0000256" key="3">
    <source>
        <dbReference type="ARBA" id="ARBA00022692"/>
    </source>
</evidence>
<dbReference type="PRINTS" id="PR01806">
    <property type="entry name" value="VIRFACTRMVIN"/>
</dbReference>
<gene>
    <name evidence="8" type="primary">murJ</name>
    <name evidence="9" type="ORF">PS9374_04816</name>
</gene>
<dbReference type="GO" id="GO:0071555">
    <property type="term" value="P:cell wall organization"/>
    <property type="evidence" value="ECO:0007669"/>
    <property type="project" value="UniProtKB-KW"/>
</dbReference>
<evidence type="ECO:0000256" key="6">
    <source>
        <dbReference type="ARBA" id="ARBA00022989"/>
    </source>
</evidence>
<feature type="transmembrane region" description="Helical" evidence="8">
    <location>
        <begin position="466"/>
        <end position="484"/>
    </location>
</feature>
<dbReference type="InterPro" id="IPR004268">
    <property type="entry name" value="MurJ"/>
</dbReference>
<reference evidence="9 10" key="1">
    <citation type="journal article" date="2016" name="Genome Announc.">
        <title>Draft Genome Sequence of Planomonospora sphaerica JCM9374, a Rare Actinomycete.</title>
        <authorList>
            <person name="Dohra H."/>
            <person name="Suzuki T."/>
            <person name="Inoue Y."/>
            <person name="Kodani S."/>
        </authorList>
    </citation>
    <scope>NUCLEOTIDE SEQUENCE [LARGE SCALE GENOMIC DNA]</scope>
    <source>
        <strain evidence="9 10">JCM 9374</strain>
    </source>
</reference>
<dbReference type="PANTHER" id="PTHR47019:SF1">
    <property type="entry name" value="LIPID II FLIPPASE MURJ"/>
    <property type="match status" value="1"/>
</dbReference>
<dbReference type="CDD" id="cd13123">
    <property type="entry name" value="MATE_MurJ_like"/>
    <property type="match status" value="1"/>
</dbReference>
<keyword evidence="4 8" id="KW-0133">Cell shape</keyword>
<reference evidence="10" key="2">
    <citation type="submission" date="2016-04" db="EMBL/GenBank/DDBJ databases">
        <title>Planomonospora sphaerica JCM9374 whole genome shotgun sequence.</title>
        <authorList>
            <person name="Suzuki T."/>
            <person name="Dohra H."/>
            <person name="Kodani S."/>
        </authorList>
    </citation>
    <scope>NUCLEOTIDE SEQUENCE [LARGE SCALE GENOMIC DNA]</scope>
    <source>
        <strain evidence="10">JCM 9374</strain>
    </source>
</reference>
<dbReference type="OrthoDB" id="9786339at2"/>
<dbReference type="InterPro" id="IPR051050">
    <property type="entry name" value="Lipid_II_flippase_MurJ/MviN"/>
</dbReference>
<feature type="transmembrane region" description="Helical" evidence="8">
    <location>
        <begin position="164"/>
        <end position="184"/>
    </location>
</feature>
<evidence type="ECO:0000256" key="5">
    <source>
        <dbReference type="ARBA" id="ARBA00022984"/>
    </source>
</evidence>
<organism evidence="9 10">
    <name type="scientific">Planomonospora sphaerica</name>
    <dbReference type="NCBI Taxonomy" id="161355"/>
    <lineage>
        <taxon>Bacteria</taxon>
        <taxon>Bacillati</taxon>
        <taxon>Actinomycetota</taxon>
        <taxon>Actinomycetes</taxon>
        <taxon>Streptosporangiales</taxon>
        <taxon>Streptosporangiaceae</taxon>
        <taxon>Planomonospora</taxon>
    </lineage>
</organism>
<dbReference type="NCBIfam" id="TIGR01695">
    <property type="entry name" value="murJ_mviN"/>
    <property type="match status" value="1"/>
</dbReference>
<dbReference type="STRING" id="161355.PS9374_04816"/>
<evidence type="ECO:0000256" key="4">
    <source>
        <dbReference type="ARBA" id="ARBA00022960"/>
    </source>
</evidence>
<feature type="transmembrane region" description="Helical" evidence="8">
    <location>
        <begin position="397"/>
        <end position="417"/>
    </location>
</feature>